<name>A0A849BPZ1_9NOCA</name>
<evidence type="ECO:0008006" key="4">
    <source>
        <dbReference type="Google" id="ProtNLM"/>
    </source>
</evidence>
<feature type="transmembrane region" description="Helical" evidence="1">
    <location>
        <begin position="20"/>
        <end position="39"/>
    </location>
</feature>
<dbReference type="AlphaFoldDB" id="A0A849BPZ1"/>
<feature type="transmembrane region" description="Helical" evidence="1">
    <location>
        <begin position="59"/>
        <end position="84"/>
    </location>
</feature>
<gene>
    <name evidence="2" type="ORF">HLB23_02590</name>
</gene>
<sequence length="161" mass="16767">MFGASVVAALWPAERARGEAWSLVGFAGLIMQNIMFAGVTATRLALTSTTGDRSASVGIWAMNGGFFVLNGTFLALAMIGLSVGGVRGGLIRPWHAALGFTAAALQFSSAVFLPVAFDDPGAVNLLGLSGWLLWVVWLVGYGVTLIRRSHSVSPQPSTSLA</sequence>
<accession>A0A849BPZ1</accession>
<feature type="transmembrane region" description="Helical" evidence="1">
    <location>
        <begin position="123"/>
        <end position="146"/>
    </location>
</feature>
<evidence type="ECO:0000313" key="3">
    <source>
        <dbReference type="Proteomes" id="UP000586827"/>
    </source>
</evidence>
<feature type="transmembrane region" description="Helical" evidence="1">
    <location>
        <begin position="96"/>
        <end position="117"/>
    </location>
</feature>
<evidence type="ECO:0000313" key="2">
    <source>
        <dbReference type="EMBL" id="NNH68772.1"/>
    </source>
</evidence>
<evidence type="ECO:0000256" key="1">
    <source>
        <dbReference type="SAM" id="Phobius"/>
    </source>
</evidence>
<reference evidence="2 3" key="1">
    <citation type="submission" date="2020-05" db="EMBL/GenBank/DDBJ databases">
        <title>MicrobeNet Type strains.</title>
        <authorList>
            <person name="Nicholson A.C."/>
        </authorList>
    </citation>
    <scope>NUCLEOTIDE SEQUENCE [LARGE SCALE GENOMIC DNA]</scope>
    <source>
        <strain evidence="2 3">JCM 3224</strain>
    </source>
</reference>
<proteinExistence type="predicted"/>
<dbReference type="Proteomes" id="UP000586827">
    <property type="component" value="Unassembled WGS sequence"/>
</dbReference>
<protein>
    <recommendedName>
        <fullName evidence="4">DUF4386 family protein</fullName>
    </recommendedName>
</protein>
<dbReference type="EMBL" id="JABELX010000001">
    <property type="protein sequence ID" value="NNH68772.1"/>
    <property type="molecule type" value="Genomic_DNA"/>
</dbReference>
<keyword evidence="1" id="KW-0472">Membrane</keyword>
<organism evidence="2 3">
    <name type="scientific">Nocardia uniformis</name>
    <dbReference type="NCBI Taxonomy" id="53432"/>
    <lineage>
        <taxon>Bacteria</taxon>
        <taxon>Bacillati</taxon>
        <taxon>Actinomycetota</taxon>
        <taxon>Actinomycetes</taxon>
        <taxon>Mycobacteriales</taxon>
        <taxon>Nocardiaceae</taxon>
        <taxon>Nocardia</taxon>
    </lineage>
</organism>
<keyword evidence="1" id="KW-1133">Transmembrane helix</keyword>
<keyword evidence="1" id="KW-0812">Transmembrane</keyword>
<keyword evidence="3" id="KW-1185">Reference proteome</keyword>
<comment type="caution">
    <text evidence="2">The sequence shown here is derived from an EMBL/GenBank/DDBJ whole genome shotgun (WGS) entry which is preliminary data.</text>
</comment>